<dbReference type="OrthoDB" id="348976at2759"/>
<dbReference type="KEGG" id="mng:MNEG_14044"/>
<dbReference type="AlphaFoldDB" id="A0A0D2KDK7"/>
<dbReference type="Pfam" id="PF10184">
    <property type="entry name" value="DUF2358"/>
    <property type="match status" value="1"/>
</dbReference>
<gene>
    <name evidence="1" type="ORF">MNEG_14044</name>
</gene>
<dbReference type="InterPro" id="IPR018790">
    <property type="entry name" value="DUF2358"/>
</dbReference>
<evidence type="ECO:0000313" key="2">
    <source>
        <dbReference type="Proteomes" id="UP000054498"/>
    </source>
</evidence>
<organism evidence="1 2">
    <name type="scientific">Monoraphidium neglectum</name>
    <dbReference type="NCBI Taxonomy" id="145388"/>
    <lineage>
        <taxon>Eukaryota</taxon>
        <taxon>Viridiplantae</taxon>
        <taxon>Chlorophyta</taxon>
        <taxon>core chlorophytes</taxon>
        <taxon>Chlorophyceae</taxon>
        <taxon>CS clade</taxon>
        <taxon>Sphaeropleales</taxon>
        <taxon>Selenastraceae</taxon>
        <taxon>Monoraphidium</taxon>
    </lineage>
</organism>
<protein>
    <submittedName>
        <fullName evidence="1">Uncharacterized protein</fullName>
    </submittedName>
</protein>
<dbReference type="RefSeq" id="XP_013892938.1">
    <property type="nucleotide sequence ID" value="XM_014037484.1"/>
</dbReference>
<sequence>MRKHVQWRHRKFDARQRSRTAEGNFLPAARDAAAELSAVDWDAPKAEGLSLAELARRFTTEFLEREWFVTGDVPVALFSDAFVFKDDSVATSGIRSYGLGVRKLFDQSNARAELITVTIDEAARAIVATWRLEGGVNLPLRPRIPPFVVTTTLGVDEKGLIASQLDEFAVPGWRLLAGALLGAWAGPPPAPAAAVLRAEAAAAGHAGVVGADANAEAAAAAPRG</sequence>
<dbReference type="PANTHER" id="PTHR34123:SF1">
    <property type="entry name" value="OS04G0578200 PROTEIN"/>
    <property type="match status" value="1"/>
</dbReference>
<evidence type="ECO:0000313" key="1">
    <source>
        <dbReference type="EMBL" id="KIY93918.1"/>
    </source>
</evidence>
<reference evidence="1 2" key="1">
    <citation type="journal article" date="2013" name="BMC Genomics">
        <title>Reconstruction of the lipid metabolism for the microalga Monoraphidium neglectum from its genome sequence reveals characteristics suitable for biofuel production.</title>
        <authorList>
            <person name="Bogen C."/>
            <person name="Al-Dilaimi A."/>
            <person name="Albersmeier A."/>
            <person name="Wichmann J."/>
            <person name="Grundmann M."/>
            <person name="Rupp O."/>
            <person name="Lauersen K.J."/>
            <person name="Blifernez-Klassen O."/>
            <person name="Kalinowski J."/>
            <person name="Goesmann A."/>
            <person name="Mussgnug J.H."/>
            <person name="Kruse O."/>
        </authorList>
    </citation>
    <scope>NUCLEOTIDE SEQUENCE [LARGE SCALE GENOMIC DNA]</scope>
    <source>
        <strain evidence="1 2">SAG 48.87</strain>
    </source>
</reference>
<name>A0A0D2KDK7_9CHLO</name>
<accession>A0A0D2KDK7</accession>
<keyword evidence="2" id="KW-1185">Reference proteome</keyword>
<dbReference type="EMBL" id="KK104436">
    <property type="protein sequence ID" value="KIY93918.1"/>
    <property type="molecule type" value="Genomic_DNA"/>
</dbReference>
<dbReference type="PANTHER" id="PTHR34123">
    <property type="entry name" value="OS04G0578200 PROTEIN"/>
    <property type="match status" value="1"/>
</dbReference>
<dbReference type="Proteomes" id="UP000054498">
    <property type="component" value="Unassembled WGS sequence"/>
</dbReference>
<dbReference type="STRING" id="145388.A0A0D2KDK7"/>
<proteinExistence type="predicted"/>
<dbReference type="GeneID" id="25731567"/>